<evidence type="ECO:0000256" key="1">
    <source>
        <dbReference type="SAM" id="MobiDB-lite"/>
    </source>
</evidence>
<proteinExistence type="predicted"/>
<accession>A0A8C3BRS7</accession>
<evidence type="ECO:0000313" key="2">
    <source>
        <dbReference type="Ensembl" id="ENSCMMP00000010478.1"/>
    </source>
</evidence>
<sequence>SPSRTAFKHVPACKRAFNCHPGEYGSSSGFLPGFLESPEVPRVHAQTLGAKSVQSSGTWQQNTSSINPSSFSFLVTPGDLHALCQEPQQGLLQRQGEVWAAIAPVPAAQASWLSRQGPKQGSSPTGVGPWGMSRAKQIPVLLGQR</sequence>
<name>A0A8C3BRS7_CAIMO</name>
<organism evidence="2 3">
    <name type="scientific">Cairina moschata</name>
    <name type="common">Muscovy duck</name>
    <dbReference type="NCBI Taxonomy" id="8855"/>
    <lineage>
        <taxon>Eukaryota</taxon>
        <taxon>Metazoa</taxon>
        <taxon>Chordata</taxon>
        <taxon>Craniata</taxon>
        <taxon>Vertebrata</taxon>
        <taxon>Euteleostomi</taxon>
        <taxon>Archelosauria</taxon>
        <taxon>Archosauria</taxon>
        <taxon>Dinosauria</taxon>
        <taxon>Saurischia</taxon>
        <taxon>Theropoda</taxon>
        <taxon>Coelurosauria</taxon>
        <taxon>Aves</taxon>
        <taxon>Neognathae</taxon>
        <taxon>Galloanserae</taxon>
        <taxon>Anseriformes</taxon>
        <taxon>Anatidae</taxon>
        <taxon>Anatinae</taxon>
        <taxon>Cairina</taxon>
    </lineage>
</organism>
<feature type="region of interest" description="Disordered" evidence="1">
    <location>
        <begin position="111"/>
        <end position="145"/>
    </location>
</feature>
<dbReference type="AlphaFoldDB" id="A0A8C3BRS7"/>
<reference evidence="2" key="2">
    <citation type="submission" date="2025-08" db="UniProtKB">
        <authorList>
            <consortium name="Ensembl"/>
        </authorList>
    </citation>
    <scope>IDENTIFICATION</scope>
</reference>
<dbReference type="Proteomes" id="UP000694556">
    <property type="component" value="Chromosome 24"/>
</dbReference>
<dbReference type="Ensembl" id="ENSCMMT00000011536.1">
    <property type="protein sequence ID" value="ENSCMMP00000010478.1"/>
    <property type="gene ID" value="ENSCMMG00000006621.1"/>
</dbReference>
<feature type="compositionally biased region" description="Polar residues" evidence="1">
    <location>
        <begin position="111"/>
        <end position="125"/>
    </location>
</feature>
<evidence type="ECO:0000313" key="3">
    <source>
        <dbReference type="Proteomes" id="UP000694556"/>
    </source>
</evidence>
<protein>
    <submittedName>
        <fullName evidence="2">Uncharacterized protein</fullName>
    </submittedName>
</protein>
<keyword evidence="3" id="KW-1185">Reference proteome</keyword>
<reference evidence="2" key="3">
    <citation type="submission" date="2025-09" db="UniProtKB">
        <authorList>
            <consortium name="Ensembl"/>
        </authorList>
    </citation>
    <scope>IDENTIFICATION</scope>
</reference>
<reference evidence="2" key="1">
    <citation type="submission" date="2018-09" db="EMBL/GenBank/DDBJ databases">
        <title>Common duck and Muscovy duck high density SNP chip.</title>
        <authorList>
            <person name="Vignal A."/>
            <person name="Thebault N."/>
            <person name="Warren W.C."/>
        </authorList>
    </citation>
    <scope>NUCLEOTIDE SEQUENCE [LARGE SCALE GENOMIC DNA]</scope>
</reference>